<gene>
    <name evidence="1" type="ordered locus">Mnod_5105</name>
</gene>
<dbReference type="STRING" id="460265.Mnod_5105"/>
<dbReference type="OrthoDB" id="9787478at2"/>
<reference evidence="1 2" key="1">
    <citation type="submission" date="2009-01" db="EMBL/GenBank/DDBJ databases">
        <title>Complete sequence of chromosome of Methylobacterium nodulans ORS 2060.</title>
        <authorList>
            <consortium name="US DOE Joint Genome Institute"/>
            <person name="Lucas S."/>
            <person name="Copeland A."/>
            <person name="Lapidus A."/>
            <person name="Glavina del Rio T."/>
            <person name="Dalin E."/>
            <person name="Tice H."/>
            <person name="Bruce D."/>
            <person name="Goodwin L."/>
            <person name="Pitluck S."/>
            <person name="Sims D."/>
            <person name="Brettin T."/>
            <person name="Detter J.C."/>
            <person name="Han C."/>
            <person name="Larimer F."/>
            <person name="Land M."/>
            <person name="Hauser L."/>
            <person name="Kyrpides N."/>
            <person name="Ivanova N."/>
            <person name="Marx C.J."/>
            <person name="Richardson P."/>
        </authorList>
    </citation>
    <scope>NUCLEOTIDE SEQUENCE [LARGE SCALE GENOMIC DNA]</scope>
    <source>
        <strain evidence="2">LMG 21967 / CNCM I-2342 / ORS 2060</strain>
    </source>
</reference>
<dbReference type="Proteomes" id="UP000008207">
    <property type="component" value="Chromosome"/>
</dbReference>
<dbReference type="RefSeq" id="WP_015931569.1">
    <property type="nucleotide sequence ID" value="NC_011894.1"/>
</dbReference>
<dbReference type="InterPro" id="IPR011101">
    <property type="entry name" value="DUF5131"/>
</dbReference>
<organism evidence="1 2">
    <name type="scientific">Methylobacterium nodulans (strain LMG 21967 / CNCM I-2342 / ORS 2060)</name>
    <dbReference type="NCBI Taxonomy" id="460265"/>
    <lineage>
        <taxon>Bacteria</taxon>
        <taxon>Pseudomonadati</taxon>
        <taxon>Pseudomonadota</taxon>
        <taxon>Alphaproteobacteria</taxon>
        <taxon>Hyphomicrobiales</taxon>
        <taxon>Methylobacteriaceae</taxon>
        <taxon>Methylobacterium</taxon>
    </lineage>
</organism>
<dbReference type="EMBL" id="CP001349">
    <property type="protein sequence ID" value="ACL59951.1"/>
    <property type="molecule type" value="Genomic_DNA"/>
</dbReference>
<keyword evidence="2" id="KW-1185">Reference proteome</keyword>
<proteinExistence type="predicted"/>
<name>B8IIS4_METNO</name>
<protein>
    <submittedName>
        <fullName evidence="1">Gp37Gp68 family protein</fullName>
    </submittedName>
</protein>
<evidence type="ECO:0000313" key="1">
    <source>
        <dbReference type="EMBL" id="ACL59951.1"/>
    </source>
</evidence>
<evidence type="ECO:0000313" key="2">
    <source>
        <dbReference type="Proteomes" id="UP000008207"/>
    </source>
</evidence>
<dbReference type="HOGENOM" id="CLU_054184_0_0_5"/>
<dbReference type="eggNOG" id="COG4422">
    <property type="taxonomic scope" value="Bacteria"/>
</dbReference>
<dbReference type="KEGG" id="mno:Mnod_5105"/>
<sequence length="303" mass="34126">MAENTKIEWCHHTFNPWVGCTRLSPACDHCYAEAWAKRTGQPHLWTGERRRTSASNWQQPLKWDRAAAAAGERHRVFCASLADFFDHQVPSRWRDNAWHLISQTPHLDWMLLTKRPQNIAKMLPGPAIGAPAWGAGWSNVWLGTTIEDRARLRNLDALRAVPAWVRFLSCEPLLEDLGEIDLTGIHLVIVGGESGPGARPMYPDWARSLRDQCQAAAIDYHFKQWGEWGPGAAFDATESARAVYRGEIQTLHIAGSREIKLAMPTRDDDALGPPLTLERYGKKAAGRLLDGRTWDQMPEVSHV</sequence>
<dbReference type="AlphaFoldDB" id="B8IIS4"/>
<accession>B8IIS4</accession>
<dbReference type="Pfam" id="PF07505">
    <property type="entry name" value="DUF5131"/>
    <property type="match status" value="1"/>
</dbReference>